<feature type="region of interest" description="Disordered" evidence="6">
    <location>
        <begin position="703"/>
        <end position="740"/>
    </location>
</feature>
<dbReference type="AlphaFoldDB" id="A0A151IY82"/>
<feature type="transmembrane region" description="Helical" evidence="7">
    <location>
        <begin position="606"/>
        <end position="630"/>
    </location>
</feature>
<dbReference type="InterPro" id="IPR055424">
    <property type="entry name" value="Ig_TMEM132_6th"/>
</dbReference>
<feature type="compositionally biased region" description="Polar residues" evidence="6">
    <location>
        <begin position="730"/>
        <end position="740"/>
    </location>
</feature>
<keyword evidence="5 7" id="KW-0472">Membrane</keyword>
<evidence type="ECO:0000259" key="8">
    <source>
        <dbReference type="Pfam" id="PF15706"/>
    </source>
</evidence>
<proteinExistence type="inferred from homology"/>
<accession>A0A151IY82</accession>
<dbReference type="Pfam" id="PF16070">
    <property type="entry name" value="Ig_TMEM132_4th"/>
    <property type="match status" value="1"/>
</dbReference>
<keyword evidence="13" id="KW-1185">Reference proteome</keyword>
<feature type="domain" description="Transmembrane protein TMEM132 C-terminal" evidence="8">
    <location>
        <begin position="600"/>
        <end position="688"/>
    </location>
</feature>
<feature type="region of interest" description="Disordered" evidence="6">
    <location>
        <begin position="56"/>
        <end position="81"/>
    </location>
</feature>
<evidence type="ECO:0000259" key="11">
    <source>
        <dbReference type="Pfam" id="PF23487"/>
    </source>
</evidence>
<dbReference type="Pfam" id="PF15706">
    <property type="entry name" value="TMEM132_C"/>
    <property type="match status" value="1"/>
</dbReference>
<dbReference type="InterPro" id="IPR055423">
    <property type="entry name" value="Ig_TMEM132_5th"/>
</dbReference>
<keyword evidence="4 7" id="KW-1133">Transmembrane helix</keyword>
<feature type="compositionally biased region" description="Low complexity" evidence="6">
    <location>
        <begin position="938"/>
        <end position="978"/>
    </location>
</feature>
<evidence type="ECO:0000256" key="2">
    <source>
        <dbReference type="ARBA" id="ARBA00006166"/>
    </source>
</evidence>
<dbReference type="Pfam" id="PF23486">
    <property type="entry name" value="Ig_TMEM132_5th"/>
    <property type="match status" value="1"/>
</dbReference>
<comment type="subcellular location">
    <subcellularLocation>
        <location evidence="1">Membrane</location>
        <topology evidence="1">Single-pass type I membrane protein</topology>
    </subcellularLocation>
</comment>
<evidence type="ECO:0000259" key="9">
    <source>
        <dbReference type="Pfam" id="PF16070"/>
    </source>
</evidence>
<keyword evidence="3 7" id="KW-0812">Transmembrane</keyword>
<feature type="domain" description="Transmembrane protein TMEM132 fifth" evidence="10">
    <location>
        <begin position="201"/>
        <end position="364"/>
    </location>
</feature>
<feature type="region of interest" description="Disordered" evidence="6">
    <location>
        <begin position="938"/>
        <end position="989"/>
    </location>
</feature>
<dbReference type="GO" id="GO:0016020">
    <property type="term" value="C:membrane"/>
    <property type="evidence" value="ECO:0007669"/>
    <property type="project" value="UniProtKB-SubCell"/>
</dbReference>
<evidence type="ECO:0000256" key="3">
    <source>
        <dbReference type="ARBA" id="ARBA00022692"/>
    </source>
</evidence>
<dbReference type="InterPro" id="IPR031437">
    <property type="entry name" value="Ig_TMEM132_4th"/>
</dbReference>
<evidence type="ECO:0000256" key="5">
    <source>
        <dbReference type="ARBA" id="ARBA00023136"/>
    </source>
</evidence>
<evidence type="ECO:0000256" key="6">
    <source>
        <dbReference type="SAM" id="MobiDB-lite"/>
    </source>
</evidence>
<name>A0A151IY82_9HYME</name>
<comment type="similarity">
    <text evidence="2">Belongs to the TMEM132 family.</text>
</comment>
<evidence type="ECO:0000256" key="4">
    <source>
        <dbReference type="ARBA" id="ARBA00022989"/>
    </source>
</evidence>
<evidence type="ECO:0000256" key="7">
    <source>
        <dbReference type="SAM" id="Phobius"/>
    </source>
</evidence>
<dbReference type="InterPro" id="IPR026307">
    <property type="entry name" value="TMEM132"/>
</dbReference>
<reference evidence="12 13" key="1">
    <citation type="submission" date="2015-09" db="EMBL/GenBank/DDBJ databases">
        <title>Trachymyrmex cornetzi WGS genome.</title>
        <authorList>
            <person name="Nygaard S."/>
            <person name="Hu H."/>
            <person name="Boomsma J."/>
            <person name="Zhang G."/>
        </authorList>
    </citation>
    <scope>NUCLEOTIDE SEQUENCE [LARGE SCALE GENOMIC DNA]</scope>
    <source>
        <strain evidence="12">Tcor2-1</strain>
        <tissue evidence="12">Whole body</tissue>
    </source>
</reference>
<feature type="region of interest" description="Disordered" evidence="6">
    <location>
        <begin position="515"/>
        <end position="536"/>
    </location>
</feature>
<evidence type="ECO:0000313" key="13">
    <source>
        <dbReference type="Proteomes" id="UP000078492"/>
    </source>
</evidence>
<feature type="region of interest" description="Disordered" evidence="6">
    <location>
        <begin position="771"/>
        <end position="882"/>
    </location>
</feature>
<evidence type="ECO:0008006" key="14">
    <source>
        <dbReference type="Google" id="ProtNLM"/>
    </source>
</evidence>
<dbReference type="PANTHER" id="PTHR13388">
    <property type="entry name" value="DETONATOR, ISOFORM E"/>
    <property type="match status" value="1"/>
</dbReference>
<evidence type="ECO:0000313" key="12">
    <source>
        <dbReference type="EMBL" id="KYN13199.1"/>
    </source>
</evidence>
<feature type="domain" description="Transmembrane protein TMEM132 sixth" evidence="11">
    <location>
        <begin position="365"/>
        <end position="479"/>
    </location>
</feature>
<gene>
    <name evidence="12" type="ORF">ALC57_14612</name>
</gene>
<feature type="domain" description="Transmembrane protein family 132 fourth" evidence="9">
    <location>
        <begin position="101"/>
        <end position="197"/>
    </location>
</feature>
<dbReference type="InterPro" id="IPR031436">
    <property type="entry name" value="TMEM132_C"/>
</dbReference>
<sequence length="1011" mass="109676">MRAEIGGEAERTEGDRSAEEIMTMLLEASEEGIGGSWDGGRIVWSVRYALEGEEENGSQLTGVDQQQRMQQRQLQHHHHHHTIERRKLQARLEIQKDDIQAVLPISKNWEVMNTAVLTGRQVSQGMKVFIVSQAGTVADVTLQSSCHSEDESVLKVSSSCSSVYVDGSEIRGSSNASVLVKYGTYTGLARFTVWMPEFPLEVSVADTRLNQIKGWKVPEEHVAKDTSMDVDDPDELLEEDEHEERFRSNGNDHGWDTINSIDRNLSPANCRLRFQQSPVEVHARFLATDHDSGRVSYFVNRRTWLRVTDLVAGMLRVSDPRIATLLQGRLVQGRGVGRTEVQVLSPITGRVIGAKEIRVGNDRVSVTRLSVRVVSGLQLAINPDTAIENGYVAETSVTRKLTAQYQEGLLDIDVEFSDSTRTPLREIAVSDYHLLVESLDPEVVAFAPMVASHHPRVIAVGEGRGDLLRVSLQLADSCRLSGRRSSKGSQRTTAAALASASANVEVDFASSEVPNRPEFVQNDGGGTVGSHHHRERKTGRGEIASDLHDILIGLPLKDEKDRHEHEPLVQARQHRTAIANGMSSGGMGGVGVRHHGVGARMSPLEIGMYVLLAAFCFAIVVFVVSCVVYASKFKPQPPDSPLTGAAVPVLSGAGARARAAANQLASGRRPPRESTTNAHDWVWLGRATLERAACGPQQVRVTSNPLAGEGEPEAELGTCFDNPNHIELPSANQRPSGASNNISNFNEMILSIVIASRVRKSYYKFVYSNDDIPPPLPPHGVPITNSTSTTTTTATTTAGTNNASNGNNEDYKPPVPPHRNTGVGIRLPEPPAPRKHRHRASSGGSSGHHGNNHRHNSKVPQQSNHIVKSHGKTKVDNANKQNGEDEEFVELVNHDDNNRHLAKDAGRSREIKRATIVGNPMYSSFSTSAVVSTVVSTVNSSTPTGGAASSTTTSPPSSSPSVSSSSSSSSSSCASSSSQEQEESVALDDLNLGMDYNQIMQYFDNLKESNA</sequence>
<dbReference type="STRING" id="471704.A0A151IY82"/>
<dbReference type="Pfam" id="PF23487">
    <property type="entry name" value="Ig_TMEM132_6th"/>
    <property type="match status" value="1"/>
</dbReference>
<feature type="region of interest" description="Disordered" evidence="6">
    <location>
        <begin position="660"/>
        <end position="679"/>
    </location>
</feature>
<dbReference type="PANTHER" id="PTHR13388:SF11">
    <property type="entry name" value="DETONATOR, ISOFORM E"/>
    <property type="match status" value="1"/>
</dbReference>
<dbReference type="EMBL" id="KQ980780">
    <property type="protein sequence ID" value="KYN13199.1"/>
    <property type="molecule type" value="Genomic_DNA"/>
</dbReference>
<protein>
    <recommendedName>
        <fullName evidence="14">Transmembrane protein 132E</fullName>
    </recommendedName>
</protein>
<evidence type="ECO:0000259" key="10">
    <source>
        <dbReference type="Pfam" id="PF23486"/>
    </source>
</evidence>
<organism evidence="12 13">
    <name type="scientific">Trachymyrmex cornetzi</name>
    <dbReference type="NCBI Taxonomy" id="471704"/>
    <lineage>
        <taxon>Eukaryota</taxon>
        <taxon>Metazoa</taxon>
        <taxon>Ecdysozoa</taxon>
        <taxon>Arthropoda</taxon>
        <taxon>Hexapoda</taxon>
        <taxon>Insecta</taxon>
        <taxon>Pterygota</taxon>
        <taxon>Neoptera</taxon>
        <taxon>Endopterygota</taxon>
        <taxon>Hymenoptera</taxon>
        <taxon>Apocrita</taxon>
        <taxon>Aculeata</taxon>
        <taxon>Formicoidea</taxon>
        <taxon>Formicidae</taxon>
        <taxon>Myrmicinae</taxon>
        <taxon>Trachymyrmex</taxon>
    </lineage>
</organism>
<evidence type="ECO:0000256" key="1">
    <source>
        <dbReference type="ARBA" id="ARBA00004479"/>
    </source>
</evidence>
<feature type="compositionally biased region" description="Low complexity" evidence="6">
    <location>
        <begin position="784"/>
        <end position="808"/>
    </location>
</feature>
<dbReference type="Proteomes" id="UP000078492">
    <property type="component" value="Unassembled WGS sequence"/>
</dbReference>